<organism evidence="3 4">
    <name type="scientific">Nocardia panacis</name>
    <dbReference type="NCBI Taxonomy" id="2340916"/>
    <lineage>
        <taxon>Bacteria</taxon>
        <taxon>Bacillati</taxon>
        <taxon>Actinomycetota</taxon>
        <taxon>Actinomycetes</taxon>
        <taxon>Mycobacteriales</taxon>
        <taxon>Nocardiaceae</taxon>
        <taxon>Nocardia</taxon>
    </lineage>
</organism>
<name>A0A3A4JZL1_9NOCA</name>
<protein>
    <recommendedName>
        <fullName evidence="2">Integrase catalytic domain-containing protein</fullName>
    </recommendedName>
</protein>
<dbReference type="EMBL" id="QZFU01000041">
    <property type="protein sequence ID" value="RJO70116.1"/>
    <property type="molecule type" value="Genomic_DNA"/>
</dbReference>
<dbReference type="GO" id="GO:0015074">
    <property type="term" value="P:DNA integration"/>
    <property type="evidence" value="ECO:0007669"/>
    <property type="project" value="InterPro"/>
</dbReference>
<gene>
    <name evidence="3" type="ORF">D5S18_30165</name>
</gene>
<dbReference type="Pfam" id="PF00665">
    <property type="entry name" value="rve"/>
    <property type="match status" value="1"/>
</dbReference>
<dbReference type="InterPro" id="IPR050900">
    <property type="entry name" value="Transposase_IS3/IS150/IS904"/>
</dbReference>
<dbReference type="InterPro" id="IPR012337">
    <property type="entry name" value="RNaseH-like_sf"/>
</dbReference>
<dbReference type="SUPFAM" id="SSF53098">
    <property type="entry name" value="Ribonuclease H-like"/>
    <property type="match status" value="1"/>
</dbReference>
<sequence length="125" mass="14502">MCVKMKAAGASTVSPRRKRVSRAKSKRWAMQRLERRLGSVAVEELVRADRRPKDLVDRDFRAPVPNRLWVADITYVELAGRGFCYVAFVTDVFSRSIVGRRVSDSLKRNWRWMRWRWCCGIGGIG</sequence>
<dbReference type="Proteomes" id="UP000266677">
    <property type="component" value="Unassembled WGS sequence"/>
</dbReference>
<evidence type="ECO:0000256" key="1">
    <source>
        <dbReference type="SAM" id="MobiDB-lite"/>
    </source>
</evidence>
<dbReference type="Gene3D" id="3.30.420.10">
    <property type="entry name" value="Ribonuclease H-like superfamily/Ribonuclease H"/>
    <property type="match status" value="1"/>
</dbReference>
<comment type="caution">
    <text evidence="3">The sequence shown here is derived from an EMBL/GenBank/DDBJ whole genome shotgun (WGS) entry which is preliminary data.</text>
</comment>
<dbReference type="PANTHER" id="PTHR46889">
    <property type="entry name" value="TRANSPOSASE INSF FOR INSERTION SEQUENCE IS3B-RELATED"/>
    <property type="match status" value="1"/>
</dbReference>
<dbReference type="InterPro" id="IPR036397">
    <property type="entry name" value="RNaseH_sf"/>
</dbReference>
<dbReference type="GO" id="GO:0003676">
    <property type="term" value="F:nucleic acid binding"/>
    <property type="evidence" value="ECO:0007669"/>
    <property type="project" value="InterPro"/>
</dbReference>
<evidence type="ECO:0000313" key="3">
    <source>
        <dbReference type="EMBL" id="RJO70116.1"/>
    </source>
</evidence>
<dbReference type="AlphaFoldDB" id="A0A3A4JZL1"/>
<dbReference type="InterPro" id="IPR001584">
    <property type="entry name" value="Integrase_cat-core"/>
</dbReference>
<feature type="compositionally biased region" description="Basic residues" evidence="1">
    <location>
        <begin position="15"/>
        <end position="26"/>
    </location>
</feature>
<feature type="domain" description="Integrase catalytic" evidence="2">
    <location>
        <begin position="65"/>
        <end position="105"/>
    </location>
</feature>
<proteinExistence type="predicted"/>
<reference evidence="3 4" key="1">
    <citation type="submission" date="2018-09" db="EMBL/GenBank/DDBJ databases">
        <title>YIM PH21274 draft genome.</title>
        <authorList>
            <person name="Miao C."/>
        </authorList>
    </citation>
    <scope>NUCLEOTIDE SEQUENCE [LARGE SCALE GENOMIC DNA]</scope>
    <source>
        <strain evidence="3 4">YIM PH 21724</strain>
    </source>
</reference>
<accession>A0A3A4JZL1</accession>
<evidence type="ECO:0000259" key="2">
    <source>
        <dbReference type="Pfam" id="PF00665"/>
    </source>
</evidence>
<dbReference type="PANTHER" id="PTHR46889:SF4">
    <property type="entry name" value="TRANSPOSASE INSO FOR INSERTION SEQUENCE ELEMENT IS911B-RELATED"/>
    <property type="match status" value="1"/>
</dbReference>
<evidence type="ECO:0000313" key="4">
    <source>
        <dbReference type="Proteomes" id="UP000266677"/>
    </source>
</evidence>
<feature type="region of interest" description="Disordered" evidence="1">
    <location>
        <begin position="1"/>
        <end position="26"/>
    </location>
</feature>
<keyword evidence="4" id="KW-1185">Reference proteome</keyword>